<dbReference type="PROSITE" id="PS00383">
    <property type="entry name" value="TYR_PHOSPHATASE_1"/>
    <property type="match status" value="1"/>
</dbReference>
<evidence type="ECO:0000259" key="4">
    <source>
        <dbReference type="PROSITE" id="PS50054"/>
    </source>
</evidence>
<sequence>MATITLQPICRTSPTPPPMVVQSISELDTSKSQFPITGQFASSPVAIPNKRLASPLSPLPVGQTPPVTPPQSPPSQEVQCTMSSRLYPPDNYPLIQNSPPLRAIDAAGVAATINHIATQPLPNADDVFPWAHGAHPENHLQIEFFNARKKAVKKVPTCVRFVTVVKVGGDLGSCKLKGAVVPEDVLQIEGQPRFVNLDPQNGFCVRNFHIQVGKFATLSDIIVYGGTGTGFEEVREVAERISAAQIHFRQDSELKLPVYNTFVVTDPFSAFEELFPELVSIDSKGKLTGHVVEFSSDHWERSEMCTMSRASEIFRNVFLGSTADAGLDPSHRFSQDTHWDIMIEASDLAQIPSPGSLRAISEALEHTNETQMLEFPSSGSVFPAQYETDGILEICRWIHSLASEDGYGVIQTDAEGDTKMSSSSTGRKILIHCTDGYTETSLLALAFVMYAQGLPVYDAWVHLHSEKKRNFFAYAGDLSLLRTIQQRLLRASPNGRAMISLSAQSPEPQWLSKMDGSLPSRILPYMYLGNLNHANNPALLRALGIKRVLSVGEFVSWTSEELNEWGKSRVLSVDNVQDNGIDSLAHVFNNCLDFIDEGRCKGEPTLVHCRVGVSRSATICIAEVMRSLNLSVPRAYCYVRARRLNVIIQPHCRFMYELLKWEEIQSHKENISVKREMEWTTVAREVAAMNRPYSSR</sequence>
<dbReference type="PROSITE" id="PS50056">
    <property type="entry name" value="TYR_PHOSPHATASE_2"/>
    <property type="match status" value="2"/>
</dbReference>
<dbReference type="GO" id="GO:0005634">
    <property type="term" value="C:nucleus"/>
    <property type="evidence" value="ECO:0007669"/>
    <property type="project" value="GOC"/>
</dbReference>
<dbReference type="EMBL" id="ML121653">
    <property type="protein sequence ID" value="RPB18280.1"/>
    <property type="molecule type" value="Genomic_DNA"/>
</dbReference>
<evidence type="ECO:0000256" key="3">
    <source>
        <dbReference type="SAM" id="MobiDB-lite"/>
    </source>
</evidence>
<organism evidence="6 7">
    <name type="scientific">Terfezia boudieri ATCC MYA-4762</name>
    <dbReference type="NCBI Taxonomy" id="1051890"/>
    <lineage>
        <taxon>Eukaryota</taxon>
        <taxon>Fungi</taxon>
        <taxon>Dikarya</taxon>
        <taxon>Ascomycota</taxon>
        <taxon>Pezizomycotina</taxon>
        <taxon>Pezizomycetes</taxon>
        <taxon>Pezizales</taxon>
        <taxon>Pezizaceae</taxon>
        <taxon>Terfezia</taxon>
    </lineage>
</organism>
<dbReference type="InterPro" id="IPR016130">
    <property type="entry name" value="Tyr_Pase_AS"/>
</dbReference>
<proteinExistence type="predicted"/>
<dbReference type="GO" id="GO:0008138">
    <property type="term" value="F:protein tyrosine/serine/threonine phosphatase activity"/>
    <property type="evidence" value="ECO:0007669"/>
    <property type="project" value="InterPro"/>
</dbReference>
<dbReference type="PROSITE" id="PS50054">
    <property type="entry name" value="TYR_PHOSPHATASE_DUAL"/>
    <property type="match status" value="1"/>
</dbReference>
<dbReference type="SMART" id="SM00195">
    <property type="entry name" value="DSPc"/>
    <property type="match status" value="1"/>
</dbReference>
<feature type="domain" description="Tyrosine specific protein phosphatases" evidence="5">
    <location>
        <begin position="586"/>
        <end position="654"/>
    </location>
</feature>
<dbReference type="InterPro" id="IPR000340">
    <property type="entry name" value="Dual-sp_phosphatase_cat-dom"/>
</dbReference>
<keyword evidence="1" id="KW-0378">Hydrolase</keyword>
<dbReference type="FunCoup" id="A0A3N4L5W0">
    <property type="interactions" value="5"/>
</dbReference>
<gene>
    <name evidence="6" type="ORF">L211DRAFT_859408</name>
</gene>
<dbReference type="PANTHER" id="PTHR47550:SF1">
    <property type="entry name" value="DUAL SPECIFICITY PROTEIN PHOSPHATASE PPS1"/>
    <property type="match status" value="1"/>
</dbReference>
<dbReference type="InterPro" id="IPR020422">
    <property type="entry name" value="TYR_PHOSPHATASE_DUAL_dom"/>
</dbReference>
<accession>A0A3N4L5W0</accession>
<dbReference type="FunFam" id="3.90.190.10:FF:000110">
    <property type="entry name" value="PPS1p Protein phosphatase"/>
    <property type="match status" value="1"/>
</dbReference>
<feature type="region of interest" description="Disordered" evidence="3">
    <location>
        <begin position="51"/>
        <end position="78"/>
    </location>
</feature>
<dbReference type="InParanoid" id="A0A3N4L5W0"/>
<reference evidence="6 7" key="1">
    <citation type="journal article" date="2018" name="Nat. Ecol. Evol.">
        <title>Pezizomycetes genomes reveal the molecular basis of ectomycorrhizal truffle lifestyle.</title>
        <authorList>
            <person name="Murat C."/>
            <person name="Payen T."/>
            <person name="Noel B."/>
            <person name="Kuo A."/>
            <person name="Morin E."/>
            <person name="Chen J."/>
            <person name="Kohler A."/>
            <person name="Krizsan K."/>
            <person name="Balestrini R."/>
            <person name="Da Silva C."/>
            <person name="Montanini B."/>
            <person name="Hainaut M."/>
            <person name="Levati E."/>
            <person name="Barry K.W."/>
            <person name="Belfiori B."/>
            <person name="Cichocki N."/>
            <person name="Clum A."/>
            <person name="Dockter R.B."/>
            <person name="Fauchery L."/>
            <person name="Guy J."/>
            <person name="Iotti M."/>
            <person name="Le Tacon F."/>
            <person name="Lindquist E.A."/>
            <person name="Lipzen A."/>
            <person name="Malagnac F."/>
            <person name="Mello A."/>
            <person name="Molinier V."/>
            <person name="Miyauchi S."/>
            <person name="Poulain J."/>
            <person name="Riccioni C."/>
            <person name="Rubini A."/>
            <person name="Sitrit Y."/>
            <person name="Splivallo R."/>
            <person name="Traeger S."/>
            <person name="Wang M."/>
            <person name="Zifcakova L."/>
            <person name="Wipf D."/>
            <person name="Zambonelli A."/>
            <person name="Paolocci F."/>
            <person name="Nowrousian M."/>
            <person name="Ottonello S."/>
            <person name="Baldrian P."/>
            <person name="Spatafora J.W."/>
            <person name="Henrissat B."/>
            <person name="Nagy L.G."/>
            <person name="Aury J.M."/>
            <person name="Wincker P."/>
            <person name="Grigoriev I.V."/>
            <person name="Bonfante P."/>
            <person name="Martin F.M."/>
        </authorList>
    </citation>
    <scope>NUCLEOTIDE SEQUENCE [LARGE SCALE GENOMIC DNA]</scope>
    <source>
        <strain evidence="6 7">ATCC MYA-4762</strain>
    </source>
</reference>
<evidence type="ECO:0000256" key="2">
    <source>
        <dbReference type="ARBA" id="ARBA00022912"/>
    </source>
</evidence>
<dbReference type="InterPro" id="IPR000387">
    <property type="entry name" value="Tyr_Pase_dom"/>
</dbReference>
<dbReference type="InterPro" id="IPR047949">
    <property type="entry name" value="PPS1_DSP"/>
</dbReference>
<dbReference type="OrthoDB" id="273181at2759"/>
<dbReference type="PANTHER" id="PTHR47550">
    <property type="entry name" value="DUAL SPECIFICITY PROTEIN PHOSPHATASE PPS1"/>
    <property type="match status" value="1"/>
</dbReference>
<dbReference type="AlphaFoldDB" id="A0A3N4L5W0"/>
<evidence type="ECO:0000256" key="1">
    <source>
        <dbReference type="ARBA" id="ARBA00022801"/>
    </source>
</evidence>
<dbReference type="Pfam" id="PF00782">
    <property type="entry name" value="DSPc"/>
    <property type="match status" value="1"/>
</dbReference>
<evidence type="ECO:0000313" key="6">
    <source>
        <dbReference type="EMBL" id="RPB18280.1"/>
    </source>
</evidence>
<feature type="domain" description="Tyrosine specific protein phosphatases" evidence="5">
    <location>
        <begin position="404"/>
        <end position="467"/>
    </location>
</feature>
<dbReference type="Gene3D" id="3.90.190.10">
    <property type="entry name" value="Protein tyrosine phosphatase superfamily"/>
    <property type="match status" value="2"/>
</dbReference>
<dbReference type="SMART" id="SM00404">
    <property type="entry name" value="PTPc_motif"/>
    <property type="match status" value="1"/>
</dbReference>
<evidence type="ECO:0000313" key="7">
    <source>
        <dbReference type="Proteomes" id="UP000267821"/>
    </source>
</evidence>
<dbReference type="InterPro" id="IPR003595">
    <property type="entry name" value="Tyr_Pase_cat"/>
</dbReference>
<name>A0A3N4L5W0_9PEZI</name>
<protein>
    <submittedName>
        <fullName evidence="6">Uncharacterized protein</fullName>
    </submittedName>
</protein>
<dbReference type="GO" id="GO:0033260">
    <property type="term" value="P:nuclear DNA replication"/>
    <property type="evidence" value="ECO:0007669"/>
    <property type="project" value="InterPro"/>
</dbReference>
<dbReference type="InterPro" id="IPR029021">
    <property type="entry name" value="Prot-tyrosine_phosphatase-like"/>
</dbReference>
<evidence type="ECO:0000259" key="5">
    <source>
        <dbReference type="PROSITE" id="PS50056"/>
    </source>
</evidence>
<dbReference type="CDD" id="cd14516">
    <property type="entry name" value="DSP_fungal_PPS1"/>
    <property type="match status" value="1"/>
</dbReference>
<keyword evidence="7" id="KW-1185">Reference proteome</keyword>
<dbReference type="InterPro" id="IPR053239">
    <property type="entry name" value="Dual_spec_PTase"/>
</dbReference>
<keyword evidence="2" id="KW-0904">Protein phosphatase</keyword>
<dbReference type="STRING" id="1051890.A0A3N4L5W0"/>
<feature type="domain" description="Tyrosine-protein phosphatase" evidence="4">
    <location>
        <begin position="518"/>
        <end position="667"/>
    </location>
</feature>
<dbReference type="SUPFAM" id="SSF52799">
    <property type="entry name" value="(Phosphotyrosine protein) phosphatases II"/>
    <property type="match status" value="2"/>
</dbReference>
<dbReference type="Proteomes" id="UP000267821">
    <property type="component" value="Unassembled WGS sequence"/>
</dbReference>